<accession>A0A9D1HJP3</accession>
<protein>
    <recommendedName>
        <fullName evidence="4">MATE family efflux transporter</fullName>
    </recommendedName>
</protein>
<keyword evidence="1" id="KW-0472">Membrane</keyword>
<gene>
    <name evidence="2" type="ORF">IAB63_11220</name>
</gene>
<keyword evidence="1" id="KW-1133">Transmembrane helix</keyword>
<proteinExistence type="predicted"/>
<reference evidence="2" key="2">
    <citation type="journal article" date="2021" name="PeerJ">
        <title>Extensive microbial diversity within the chicken gut microbiome revealed by metagenomics and culture.</title>
        <authorList>
            <person name="Gilroy R."/>
            <person name="Ravi A."/>
            <person name="Getino M."/>
            <person name="Pursley I."/>
            <person name="Horton D.L."/>
            <person name="Alikhan N.F."/>
            <person name="Baker D."/>
            <person name="Gharbi K."/>
            <person name="Hall N."/>
            <person name="Watson M."/>
            <person name="Adriaenssens E.M."/>
            <person name="Foster-Nyarko E."/>
            <person name="Jarju S."/>
            <person name="Secka A."/>
            <person name="Antonio M."/>
            <person name="Oren A."/>
            <person name="Chaudhuri R.R."/>
            <person name="La Ragione R."/>
            <person name="Hildebrand F."/>
            <person name="Pallen M.J."/>
        </authorList>
    </citation>
    <scope>NUCLEOTIDE SEQUENCE</scope>
    <source>
        <strain evidence="2">CHK187-14744</strain>
    </source>
</reference>
<evidence type="ECO:0000313" key="3">
    <source>
        <dbReference type="Proteomes" id="UP000824164"/>
    </source>
</evidence>
<dbReference type="AlphaFoldDB" id="A0A9D1HJP3"/>
<name>A0A9D1HJP3_9FIRM</name>
<evidence type="ECO:0008006" key="4">
    <source>
        <dbReference type="Google" id="ProtNLM"/>
    </source>
</evidence>
<evidence type="ECO:0000256" key="1">
    <source>
        <dbReference type="SAM" id="Phobius"/>
    </source>
</evidence>
<keyword evidence="1" id="KW-0812">Transmembrane</keyword>
<feature type="transmembrane region" description="Helical" evidence="1">
    <location>
        <begin position="20"/>
        <end position="37"/>
    </location>
</feature>
<comment type="caution">
    <text evidence="2">The sequence shown here is derived from an EMBL/GenBank/DDBJ whole genome shotgun (WGS) entry which is preliminary data.</text>
</comment>
<evidence type="ECO:0000313" key="2">
    <source>
        <dbReference type="EMBL" id="HIU03810.1"/>
    </source>
</evidence>
<dbReference type="EMBL" id="DVLT01000073">
    <property type="protein sequence ID" value="HIU03810.1"/>
    <property type="molecule type" value="Genomic_DNA"/>
</dbReference>
<reference evidence="2" key="1">
    <citation type="submission" date="2020-10" db="EMBL/GenBank/DDBJ databases">
        <authorList>
            <person name="Gilroy R."/>
        </authorList>
    </citation>
    <scope>NUCLEOTIDE SEQUENCE</scope>
    <source>
        <strain evidence="2">CHK187-14744</strain>
    </source>
</reference>
<sequence length="66" mass="7409">MENSNQYLGTERIGKLMRQYAVPNIISLLVGALYNIVDQIFIANAFHASVGFPDVFSIRISDLSYL</sequence>
<organism evidence="2 3">
    <name type="scientific">Candidatus Onthocola gallistercoris</name>
    <dbReference type="NCBI Taxonomy" id="2840876"/>
    <lineage>
        <taxon>Bacteria</taxon>
        <taxon>Bacillati</taxon>
        <taxon>Bacillota</taxon>
        <taxon>Bacilli</taxon>
        <taxon>Candidatus Onthocola</taxon>
    </lineage>
</organism>
<dbReference type="Proteomes" id="UP000824164">
    <property type="component" value="Unassembled WGS sequence"/>
</dbReference>